<feature type="compositionally biased region" description="Basic and acidic residues" evidence="3">
    <location>
        <begin position="219"/>
        <end position="238"/>
    </location>
</feature>
<dbReference type="Proteomes" id="UP000735302">
    <property type="component" value="Unassembled WGS sequence"/>
</dbReference>
<feature type="compositionally biased region" description="Basic and acidic residues" evidence="3">
    <location>
        <begin position="402"/>
        <end position="411"/>
    </location>
</feature>
<feature type="compositionally biased region" description="Polar residues" evidence="3">
    <location>
        <begin position="462"/>
        <end position="491"/>
    </location>
</feature>
<evidence type="ECO:0000259" key="4">
    <source>
        <dbReference type="Pfam" id="PF24567"/>
    </source>
</evidence>
<sequence>MVHPTALDVILLDGGTCYVPLIRSDTTGPYAKVGVPYSPTSPYRLVPEIEEVISQDQHQPVQNSPLRASPVMLGRRDMAPVAPAVGISSPTRSASHDLRDFRNMRVWAYAGPMSPQEAEEFRREWKCPSKGKNPRENFKITDGERGFERFGRTLAEKHRTSWQEYWPFLDAFADLRSVEGLAKMENFFLRQRVLLLMQTMAAWKKVRGQKRKTVPQEKSQGKESEEDVKNVGSEKFDMRTLAGSNQDEASTEQERPPNDIDQPSDEGNYFVPSSSFSVGPQYVLSPDPHDAENVLDAFGSPQSASDEDKYFSAESSSDSEEENENVKKDNQRKQSDSSNSEVAAGPGFLGTFWQGLSRLREYLSPRKSSPASSHNLSDSIRSDDRDSSSNDHCHTPATGDNLKSERNESGADKPLSSIGSSETETKSVLSPLLVTSEGKDMPQQSVISSQILASETFESDKNSTTSVSCTAVTQKSESTSNIQSLSGSHSFSTLESKKTSHSKTEESEPTHKFLASASQDQNDLSASSQWQYRNSQDNVLSPEQSPDRHGNYLLEDGNCPEEPPCSCENLVSPGIDQVGSVSDASQQQQEPGDSSSKPALDDSFSTKLDSLCLSLSKFSFQSPSAQSSEAALPEHSDSLIDNSFIGNRSEMTKEPSIHLFVGKMYSRFLSDISSQTNSRKRQLLCRDDENEVSFEESHLPTLILRQEQDGETVVADVFLPCLTESKNFATSSALDLDTPVMLEEVHRDAIRGVWVNFVVAFSNTSEAREMCRIDEPVMAKTVITGVSCDTDTSWTYSVDSSTQKDIQNLFLKCKEEEFASTESSTVLMRAVRASSLPSRDLYICGSTPTKVDADVYHTMTASSKDLIRKEESGLALTCLWLSQMESRGADGIDSLPSPSRVLRSSRRVPPPISPLVKGETPTSVKTISGNKSIQHTPVLTGHQSRQPGRRVDALQAKKLFQQPSSEI</sequence>
<keyword evidence="2" id="KW-0131">Cell cycle</keyword>
<accession>A0AAV3YI91</accession>
<keyword evidence="6" id="KW-1185">Reference proteome</keyword>
<proteinExistence type="predicted"/>
<feature type="compositionally biased region" description="Polar residues" evidence="3">
    <location>
        <begin position="516"/>
        <end position="544"/>
    </location>
</feature>
<keyword evidence="1" id="KW-0040">ANK repeat</keyword>
<feature type="domain" description="ANKLE2 third alpha/beta" evidence="4">
    <location>
        <begin position="95"/>
        <end position="165"/>
    </location>
</feature>
<feature type="region of interest" description="Disordered" evidence="3">
    <location>
        <begin position="206"/>
        <end position="348"/>
    </location>
</feature>
<feature type="compositionally biased region" description="Basic and acidic residues" evidence="3">
    <location>
        <begin position="324"/>
        <end position="335"/>
    </location>
</feature>
<comment type="caution">
    <text evidence="5">The sequence shown here is derived from an EMBL/GenBank/DDBJ whole genome shotgun (WGS) entry which is preliminary data.</text>
</comment>
<dbReference type="AlphaFoldDB" id="A0AAV3YI91"/>
<evidence type="ECO:0000256" key="3">
    <source>
        <dbReference type="SAM" id="MobiDB-lite"/>
    </source>
</evidence>
<feature type="compositionally biased region" description="Polar residues" evidence="3">
    <location>
        <begin position="417"/>
        <end position="428"/>
    </location>
</feature>
<feature type="compositionally biased region" description="Polar residues" evidence="3">
    <location>
        <begin position="442"/>
        <end position="453"/>
    </location>
</feature>
<feature type="compositionally biased region" description="Polar residues" evidence="3">
    <location>
        <begin position="920"/>
        <end position="946"/>
    </location>
</feature>
<evidence type="ECO:0000256" key="2">
    <source>
        <dbReference type="ARBA" id="ARBA00023306"/>
    </source>
</evidence>
<feature type="region of interest" description="Disordered" evidence="3">
    <location>
        <begin position="889"/>
        <end position="950"/>
    </location>
</feature>
<dbReference type="EMBL" id="BLXT01000976">
    <property type="protein sequence ID" value="GFN82239.1"/>
    <property type="molecule type" value="Genomic_DNA"/>
</dbReference>
<protein>
    <submittedName>
        <fullName evidence="5">Ankyrin repeat and lem domain-containing protein 2</fullName>
    </submittedName>
</protein>
<evidence type="ECO:0000256" key="1">
    <source>
        <dbReference type="ARBA" id="ARBA00023043"/>
    </source>
</evidence>
<reference evidence="5 6" key="1">
    <citation type="journal article" date="2021" name="Elife">
        <title>Chloroplast acquisition without the gene transfer in kleptoplastic sea slugs, Plakobranchus ocellatus.</title>
        <authorList>
            <person name="Maeda T."/>
            <person name="Takahashi S."/>
            <person name="Yoshida T."/>
            <person name="Shimamura S."/>
            <person name="Takaki Y."/>
            <person name="Nagai Y."/>
            <person name="Toyoda A."/>
            <person name="Suzuki Y."/>
            <person name="Arimoto A."/>
            <person name="Ishii H."/>
            <person name="Satoh N."/>
            <person name="Nishiyama T."/>
            <person name="Hasebe M."/>
            <person name="Maruyama T."/>
            <person name="Minagawa J."/>
            <person name="Obokata J."/>
            <person name="Shigenobu S."/>
        </authorList>
    </citation>
    <scope>NUCLEOTIDE SEQUENCE [LARGE SCALE GENOMIC DNA]</scope>
</reference>
<name>A0AAV3YI91_9GAST</name>
<gene>
    <name evidence="5" type="ORF">PoB_000874500</name>
</gene>
<feature type="compositionally biased region" description="Basic and acidic residues" evidence="3">
    <location>
        <begin position="495"/>
        <end position="511"/>
    </location>
</feature>
<feature type="compositionally biased region" description="Polar residues" evidence="3">
    <location>
        <begin position="579"/>
        <end position="601"/>
    </location>
</feature>
<dbReference type="Pfam" id="PF24567">
    <property type="entry name" value="ANKLE2_3rd"/>
    <property type="match status" value="1"/>
</dbReference>
<dbReference type="PANTHER" id="PTHR12349">
    <property type="entry name" value="ANKYRIN REPEAT AND LEM DOMAIN-CONTAINING PROTEIN 2"/>
    <property type="match status" value="1"/>
</dbReference>
<evidence type="ECO:0000313" key="5">
    <source>
        <dbReference type="EMBL" id="GFN82239.1"/>
    </source>
</evidence>
<organism evidence="5 6">
    <name type="scientific">Plakobranchus ocellatus</name>
    <dbReference type="NCBI Taxonomy" id="259542"/>
    <lineage>
        <taxon>Eukaryota</taxon>
        <taxon>Metazoa</taxon>
        <taxon>Spiralia</taxon>
        <taxon>Lophotrochozoa</taxon>
        <taxon>Mollusca</taxon>
        <taxon>Gastropoda</taxon>
        <taxon>Heterobranchia</taxon>
        <taxon>Euthyneura</taxon>
        <taxon>Panpulmonata</taxon>
        <taxon>Sacoglossa</taxon>
        <taxon>Placobranchoidea</taxon>
        <taxon>Plakobranchidae</taxon>
        <taxon>Plakobranchus</taxon>
    </lineage>
</organism>
<feature type="region of interest" description="Disordered" evidence="3">
    <location>
        <begin position="364"/>
        <end position="601"/>
    </location>
</feature>
<evidence type="ECO:0000313" key="6">
    <source>
        <dbReference type="Proteomes" id="UP000735302"/>
    </source>
</evidence>
<dbReference type="InterPro" id="IPR056237">
    <property type="entry name" value="ANKLE2_3rd"/>
</dbReference>
<dbReference type="PANTHER" id="PTHR12349:SF4">
    <property type="entry name" value="ANKYRIN REPEAT AND LEM DOMAIN-CONTAINING PROTEIN 2"/>
    <property type="match status" value="1"/>
</dbReference>
<feature type="compositionally biased region" description="Basic and acidic residues" evidence="3">
    <location>
        <begin position="380"/>
        <end position="394"/>
    </location>
</feature>
<feature type="compositionally biased region" description="Polar residues" evidence="3">
    <location>
        <begin position="366"/>
        <end position="376"/>
    </location>
</feature>